<evidence type="ECO:0000313" key="1">
    <source>
        <dbReference type="EMBL" id="SHI96330.1"/>
    </source>
</evidence>
<dbReference type="InterPro" id="IPR019239">
    <property type="entry name" value="VapB_antitoxin"/>
</dbReference>
<dbReference type="OrthoDB" id="826796at2"/>
<proteinExistence type="predicted"/>
<dbReference type="EMBL" id="FQZE01000008">
    <property type="protein sequence ID" value="SHI96330.1"/>
    <property type="molecule type" value="Genomic_DNA"/>
</dbReference>
<dbReference type="Pfam" id="PF09957">
    <property type="entry name" value="VapB_antitoxin"/>
    <property type="match status" value="1"/>
</dbReference>
<accession>A0A1M6FF34</accession>
<dbReference type="AlphaFoldDB" id="A0A1M6FF34"/>
<protein>
    <submittedName>
        <fullName evidence="1">Antitoxin of type II TA system, VapB</fullName>
    </submittedName>
</protein>
<name>A0A1M6FF34_9BACT</name>
<organism evidence="1 2">
    <name type="scientific">Tangfeifania diversioriginum</name>
    <dbReference type="NCBI Taxonomy" id="1168035"/>
    <lineage>
        <taxon>Bacteria</taxon>
        <taxon>Pseudomonadati</taxon>
        <taxon>Bacteroidota</taxon>
        <taxon>Bacteroidia</taxon>
        <taxon>Marinilabiliales</taxon>
        <taxon>Prolixibacteraceae</taxon>
        <taxon>Tangfeifania</taxon>
    </lineage>
</organism>
<dbReference type="STRING" id="1168035.SAMN05444280_108147"/>
<sequence>MKVTAIIDENVIKDAMKYSKASTITETLKVALNEYIRLQKLKKLNESIKKNPIHFEYTAEEIRNINRQ</sequence>
<gene>
    <name evidence="1" type="ORF">SAMN05444280_108147</name>
</gene>
<evidence type="ECO:0000313" key="2">
    <source>
        <dbReference type="Proteomes" id="UP000184050"/>
    </source>
</evidence>
<keyword evidence="2" id="KW-1185">Reference proteome</keyword>
<dbReference type="RefSeq" id="WP_073167902.1">
    <property type="nucleotide sequence ID" value="NZ_FQZE01000008.1"/>
</dbReference>
<dbReference type="Proteomes" id="UP000184050">
    <property type="component" value="Unassembled WGS sequence"/>
</dbReference>
<reference evidence="1 2" key="1">
    <citation type="submission" date="2016-11" db="EMBL/GenBank/DDBJ databases">
        <authorList>
            <person name="Jaros S."/>
            <person name="Januszkiewicz K."/>
            <person name="Wedrychowicz H."/>
        </authorList>
    </citation>
    <scope>NUCLEOTIDE SEQUENCE [LARGE SCALE GENOMIC DNA]</scope>
    <source>
        <strain evidence="1 2">DSM 27063</strain>
    </source>
</reference>